<name>A0ABR2P0P8_9ROSI</name>
<reference evidence="1 2" key="1">
    <citation type="journal article" date="2024" name="G3 (Bethesda)">
        <title>Genome assembly of Hibiscus sabdariffa L. provides insights into metabolisms of medicinal natural products.</title>
        <authorList>
            <person name="Kim T."/>
        </authorList>
    </citation>
    <scope>NUCLEOTIDE SEQUENCE [LARGE SCALE GENOMIC DNA]</scope>
    <source>
        <strain evidence="1">TK-2024</strain>
        <tissue evidence="1">Old leaves</tissue>
    </source>
</reference>
<proteinExistence type="predicted"/>
<sequence>MASALNVVQTSHSYGDLMLLMKAAELQQERRWSYMVEMARIESTFVLELDLTLSTLVSMKLFAPYIFVNYFLTRGCVKLHDFLRVLRLKACKLSEEIFGFLDVAKNGSITFKQRLTLRFSFVHGVAHVMKQACELAFAECDVRGDNYCMKEELADILRQAIPDLNEDEVIYVYWLCDK</sequence>
<dbReference type="Proteomes" id="UP001396334">
    <property type="component" value="Unassembled WGS sequence"/>
</dbReference>
<dbReference type="EMBL" id="JBBPBN010000086">
    <property type="protein sequence ID" value="KAK8982033.1"/>
    <property type="molecule type" value="Genomic_DNA"/>
</dbReference>
<gene>
    <name evidence="1" type="ORF">V6N11_037215</name>
</gene>
<keyword evidence="2" id="KW-1185">Reference proteome</keyword>
<dbReference type="InterPro" id="IPR011992">
    <property type="entry name" value="EF-hand-dom_pair"/>
</dbReference>
<dbReference type="Gene3D" id="1.10.238.10">
    <property type="entry name" value="EF-hand"/>
    <property type="match status" value="1"/>
</dbReference>
<protein>
    <recommendedName>
        <fullName evidence="3">EF-hand domain-containing protein</fullName>
    </recommendedName>
</protein>
<comment type="caution">
    <text evidence="1">The sequence shown here is derived from an EMBL/GenBank/DDBJ whole genome shotgun (WGS) entry which is preliminary data.</text>
</comment>
<dbReference type="SUPFAM" id="SSF47473">
    <property type="entry name" value="EF-hand"/>
    <property type="match status" value="1"/>
</dbReference>
<evidence type="ECO:0000313" key="2">
    <source>
        <dbReference type="Proteomes" id="UP001396334"/>
    </source>
</evidence>
<evidence type="ECO:0000313" key="1">
    <source>
        <dbReference type="EMBL" id="KAK8982033.1"/>
    </source>
</evidence>
<evidence type="ECO:0008006" key="3">
    <source>
        <dbReference type="Google" id="ProtNLM"/>
    </source>
</evidence>
<accession>A0ABR2P0P8</accession>
<organism evidence="1 2">
    <name type="scientific">Hibiscus sabdariffa</name>
    <name type="common">roselle</name>
    <dbReference type="NCBI Taxonomy" id="183260"/>
    <lineage>
        <taxon>Eukaryota</taxon>
        <taxon>Viridiplantae</taxon>
        <taxon>Streptophyta</taxon>
        <taxon>Embryophyta</taxon>
        <taxon>Tracheophyta</taxon>
        <taxon>Spermatophyta</taxon>
        <taxon>Magnoliopsida</taxon>
        <taxon>eudicotyledons</taxon>
        <taxon>Gunneridae</taxon>
        <taxon>Pentapetalae</taxon>
        <taxon>rosids</taxon>
        <taxon>malvids</taxon>
        <taxon>Malvales</taxon>
        <taxon>Malvaceae</taxon>
        <taxon>Malvoideae</taxon>
        <taxon>Hibiscus</taxon>
    </lineage>
</organism>